<dbReference type="PANTHER" id="PTHR48027">
    <property type="entry name" value="HETEROGENEOUS NUCLEAR RIBONUCLEOPROTEIN 87F-RELATED"/>
    <property type="match status" value="1"/>
</dbReference>
<dbReference type="InterPro" id="IPR035979">
    <property type="entry name" value="RBD_domain_sf"/>
</dbReference>
<reference evidence="5 6" key="1">
    <citation type="submission" date="2020-11" db="EMBL/GenBank/DDBJ databases">
        <title>Kefir isolates.</title>
        <authorList>
            <person name="Marcisauskas S."/>
            <person name="Kim Y."/>
            <person name="Blasche S."/>
        </authorList>
    </citation>
    <scope>NUCLEOTIDE SEQUENCE [LARGE SCALE GENOMIC DNA]</scope>
    <source>
        <strain evidence="5 6">OG2</strain>
    </source>
</reference>
<feature type="region of interest" description="Disordered" evidence="3">
    <location>
        <begin position="1"/>
        <end position="25"/>
    </location>
</feature>
<feature type="domain" description="RRM" evidence="4">
    <location>
        <begin position="168"/>
        <end position="246"/>
    </location>
</feature>
<dbReference type="InterPro" id="IPR052462">
    <property type="entry name" value="SLIRP/GR-RBP-like"/>
</dbReference>
<dbReference type="Gene3D" id="3.30.70.330">
    <property type="match status" value="3"/>
</dbReference>
<dbReference type="InterPro" id="IPR000504">
    <property type="entry name" value="RRM_dom"/>
</dbReference>
<dbReference type="SUPFAM" id="SSF54928">
    <property type="entry name" value="RNA-binding domain, RBD"/>
    <property type="match status" value="3"/>
</dbReference>
<dbReference type="GO" id="GO:0003723">
    <property type="term" value="F:RNA binding"/>
    <property type="evidence" value="ECO:0007669"/>
    <property type="project" value="UniProtKB-UniRule"/>
</dbReference>
<name>A0A9P7BCA0_MAUEX</name>
<feature type="domain" description="RRM" evidence="4">
    <location>
        <begin position="507"/>
        <end position="611"/>
    </location>
</feature>
<dbReference type="CDD" id="cd00590">
    <property type="entry name" value="RRM_SF"/>
    <property type="match status" value="2"/>
</dbReference>
<gene>
    <name evidence="5" type="ORF">C6P45_004432</name>
</gene>
<evidence type="ECO:0000256" key="1">
    <source>
        <dbReference type="ARBA" id="ARBA00022884"/>
    </source>
</evidence>
<proteinExistence type="predicted"/>
<evidence type="ECO:0000313" key="6">
    <source>
        <dbReference type="Proteomes" id="UP000750334"/>
    </source>
</evidence>
<accession>A0A9P7BCA0</accession>
<evidence type="ECO:0000256" key="2">
    <source>
        <dbReference type="PROSITE-ProRule" id="PRU00176"/>
    </source>
</evidence>
<dbReference type="Proteomes" id="UP000750334">
    <property type="component" value="Unassembled WGS sequence"/>
</dbReference>
<evidence type="ECO:0000256" key="3">
    <source>
        <dbReference type="SAM" id="MobiDB-lite"/>
    </source>
</evidence>
<sequence>MSDIVNDINAKDSNGNTDNTPNSTGLQLEQLANKNQLTIRLKWSSIVSKDESEKDDIINELSNCILYQKGNIINPLKIENYEYLSDIKRLEVIRENHYEFEHGSKEFAKSYDDDSTNWMFDIVQQAHFKKDYYLENCATNITTVLKEVSEKVDRWSLTINHHSLTHPGNLFIGGISRNITITRVMDLCKQYGPIESIKLIHDKVKGNDIGYGFVSYQMGSHASRCIQMLNGKEVEGSTLFINYHVDRKERENLHWSQVKENTEEKNFKCLFIGNIPKRTDTDVIITPNMIIDLITESMSKKFQNFLIVSYYFPRDSNGNQNKISGKEIPLKGYGFVKLERAVEILGVIDQFNGFNWFGNELIVNKAVQNRIQNSSQRNIINSGINISNNSINHFNRNKHQEKSIITSKGNSIVEPQIPQYVETSHANYHNVGGPDSNIEINDLSRSRANSNLSGSGHSLNGTSTPLLTPMIPPMGINNEYTYKSPAGFIANPYVNGLPIPLNSQQESNLYVKHIPLDWDDNTLHDFYECFGRIISSKVITIGGSINHGAGDDGKTAEENSDKVGIDEAVGLSKGYGFVCFENPIDASRAILATNRCQLNSGSTLSVSFANKKSNNGNINSNSSRTSIISRGTNGENNQDEHGLQAHFKNLNLKQENNSRDTFTHRHRNLGINNGINRQLPYNKKFMSALMQQQNQLLMNPPLNIPPTPTQNFPLYMNTAAVNNVQFFHVPAYNPMSFQYPGQS</sequence>
<keyword evidence="1 2" id="KW-0694">RNA-binding</keyword>
<dbReference type="OrthoDB" id="6159137at2759"/>
<feature type="compositionally biased region" description="Polar residues" evidence="3">
    <location>
        <begin position="11"/>
        <end position="25"/>
    </location>
</feature>
<evidence type="ECO:0000259" key="4">
    <source>
        <dbReference type="PROSITE" id="PS50102"/>
    </source>
</evidence>
<protein>
    <recommendedName>
        <fullName evidence="4">RRM domain-containing protein</fullName>
    </recommendedName>
</protein>
<dbReference type="InterPro" id="IPR012677">
    <property type="entry name" value="Nucleotide-bd_a/b_plait_sf"/>
</dbReference>
<evidence type="ECO:0000313" key="5">
    <source>
        <dbReference type="EMBL" id="KAG0671964.1"/>
    </source>
</evidence>
<dbReference type="PROSITE" id="PS50102">
    <property type="entry name" value="RRM"/>
    <property type="match status" value="2"/>
</dbReference>
<keyword evidence="6" id="KW-1185">Reference proteome</keyword>
<dbReference type="EMBL" id="PUHR01000006">
    <property type="protein sequence ID" value="KAG0671964.1"/>
    <property type="molecule type" value="Genomic_DNA"/>
</dbReference>
<dbReference type="AlphaFoldDB" id="A0A9P7BCA0"/>
<dbReference type="SMART" id="SM00360">
    <property type="entry name" value="RRM"/>
    <property type="match status" value="3"/>
</dbReference>
<comment type="caution">
    <text evidence="5">The sequence shown here is derived from an EMBL/GenBank/DDBJ whole genome shotgun (WGS) entry which is preliminary data.</text>
</comment>
<dbReference type="Pfam" id="PF00076">
    <property type="entry name" value="RRM_1"/>
    <property type="match status" value="1"/>
</dbReference>
<organism evidence="5 6">
    <name type="scientific">Maudiozyma exigua</name>
    <name type="common">Yeast</name>
    <name type="synonym">Kazachstania exigua</name>
    <dbReference type="NCBI Taxonomy" id="34358"/>
    <lineage>
        <taxon>Eukaryota</taxon>
        <taxon>Fungi</taxon>
        <taxon>Dikarya</taxon>
        <taxon>Ascomycota</taxon>
        <taxon>Saccharomycotina</taxon>
        <taxon>Saccharomycetes</taxon>
        <taxon>Saccharomycetales</taxon>
        <taxon>Saccharomycetaceae</taxon>
        <taxon>Maudiozyma</taxon>
    </lineage>
</organism>